<keyword evidence="2" id="KW-1185">Reference proteome</keyword>
<dbReference type="InParanoid" id="A0A151ZG08"/>
<dbReference type="AlphaFoldDB" id="A0A151ZG08"/>
<organism evidence="1 2">
    <name type="scientific">Tieghemostelium lacteum</name>
    <name type="common">Slime mold</name>
    <name type="synonym">Dictyostelium lacteum</name>
    <dbReference type="NCBI Taxonomy" id="361077"/>
    <lineage>
        <taxon>Eukaryota</taxon>
        <taxon>Amoebozoa</taxon>
        <taxon>Evosea</taxon>
        <taxon>Eumycetozoa</taxon>
        <taxon>Dictyostelia</taxon>
        <taxon>Dictyosteliales</taxon>
        <taxon>Raperosteliaceae</taxon>
        <taxon>Tieghemostelium</taxon>
    </lineage>
</organism>
<evidence type="ECO:0000313" key="2">
    <source>
        <dbReference type="Proteomes" id="UP000076078"/>
    </source>
</evidence>
<sequence length="455" mass="53836">MLIQKPPKPSKNKYLSPPPFVGAIFREVNLPEDQKHFTEVLFNLIGSKPYYHFTEEGSSNELYFLKYILTTGFQIRLDFLDYRGLPKYRRNNVLPSHHKRQSIALCFLTTNPYSISPNTNIFRHYYCEIARYCPEDVSKFYLIGHTSSMYQNESKDIIDNIAGDILKLDPDNPPIQLSLYPGANQYTNHLFTDLFYAQVEQKIYKQYPYEMAVDTEVNVKFTDNLRKEPKEIDGVFQIVKRDRPLDIKLFREVFGNKYILSVISIWINTIHKEFGYHQSELRKGNELSLYFMLRHKHFAVLLDILKKQRILAQELYCHESFIEILFLSYSDKEEIVSMYIERFYEYCEKNLSTIIEKICFKGSVSMVKHILNRFKNSVISLRALQTAIEGNNRKLIKYIFKEYKFVSMQLGDKKKLCEDLIAHCKYPVEKETKSKVSKYCTEKTSFITKLFQNKK</sequence>
<name>A0A151ZG08_TIELA</name>
<reference evidence="1 2" key="1">
    <citation type="submission" date="2015-12" db="EMBL/GenBank/DDBJ databases">
        <title>Dictyostelia acquired genes for synthesis and detection of signals that induce cell-type specialization by lateral gene transfer from prokaryotes.</title>
        <authorList>
            <person name="Gloeckner G."/>
            <person name="Schaap P."/>
        </authorList>
    </citation>
    <scope>NUCLEOTIDE SEQUENCE [LARGE SCALE GENOMIC DNA]</scope>
    <source>
        <strain evidence="1 2">TK</strain>
    </source>
</reference>
<accession>A0A151ZG08</accession>
<gene>
    <name evidence="1" type="ORF">DLAC_11629</name>
</gene>
<comment type="caution">
    <text evidence="1">The sequence shown here is derived from an EMBL/GenBank/DDBJ whole genome shotgun (WGS) entry which is preliminary data.</text>
</comment>
<dbReference type="EMBL" id="LODT01000028">
    <property type="protein sequence ID" value="KYQ92903.1"/>
    <property type="molecule type" value="Genomic_DNA"/>
</dbReference>
<evidence type="ECO:0000313" key="1">
    <source>
        <dbReference type="EMBL" id="KYQ92903.1"/>
    </source>
</evidence>
<protein>
    <submittedName>
        <fullName evidence="1">Uncharacterized protein</fullName>
    </submittedName>
</protein>
<dbReference type="Proteomes" id="UP000076078">
    <property type="component" value="Unassembled WGS sequence"/>
</dbReference>
<proteinExistence type="predicted"/>